<evidence type="ECO:0000256" key="2">
    <source>
        <dbReference type="ARBA" id="ARBA00022516"/>
    </source>
</evidence>
<proteinExistence type="predicted"/>
<comment type="pathway">
    <text evidence="1">Lipid metabolism.</text>
</comment>
<feature type="domain" description="Phospholipid/glycerol acyltransferase" evidence="6">
    <location>
        <begin position="71"/>
        <end position="196"/>
    </location>
</feature>
<keyword evidence="5 7" id="KW-0012">Acyltransferase</keyword>
<dbReference type="PANTHER" id="PTHR10434">
    <property type="entry name" value="1-ACYL-SN-GLYCEROL-3-PHOSPHATE ACYLTRANSFERASE"/>
    <property type="match status" value="1"/>
</dbReference>
<evidence type="ECO:0000259" key="6">
    <source>
        <dbReference type="SMART" id="SM00563"/>
    </source>
</evidence>
<dbReference type="SMART" id="SM00563">
    <property type="entry name" value="PlsC"/>
    <property type="match status" value="1"/>
</dbReference>
<accession>A0A059Y9J6</accession>
<evidence type="ECO:0000256" key="3">
    <source>
        <dbReference type="ARBA" id="ARBA00022679"/>
    </source>
</evidence>
<dbReference type="PANTHER" id="PTHR10434:SF64">
    <property type="entry name" value="1-ACYL-SN-GLYCEROL-3-PHOSPHATE ACYLTRANSFERASE-RELATED"/>
    <property type="match status" value="1"/>
</dbReference>
<dbReference type="RefSeq" id="WP_013456430.1">
    <property type="nucleotide sequence ID" value="NZ_CP005933.1"/>
</dbReference>
<sequence>MFIVKMIFLWWLVLWYWWRINAFARKYRKDPTFYHPQQRNDWLLRKARFFLWLFGVKVIIEGYDNIPKGAVIIAPNHKSNVDPVLVLYALKKQTKEENIRNRIPTFLAKIELSKKRTMRNLLSLIDTIYVDRENPRDAIKKLNEFGSFVKKNSTCGVIFPEGTRIKEAELGEFKAGAFKVAVSNYLPIVPVAISDSRDALNKKRMKLLHIKVTFLPALKPATFITMEPMVIAEKVKSMIKGALENE</sequence>
<organism evidence="7 8">
    <name type="scientific">Mycoplasmopsis bovis CQ-W70</name>
    <dbReference type="NCBI Taxonomy" id="1316930"/>
    <lineage>
        <taxon>Bacteria</taxon>
        <taxon>Bacillati</taxon>
        <taxon>Mycoplasmatota</taxon>
        <taxon>Mycoplasmoidales</taxon>
        <taxon>Metamycoplasmataceae</taxon>
        <taxon>Mycoplasmopsis</taxon>
    </lineage>
</organism>
<dbReference type="GO" id="GO:0003841">
    <property type="term" value="F:1-acylglycerol-3-phosphate O-acyltransferase activity"/>
    <property type="evidence" value="ECO:0007669"/>
    <property type="project" value="TreeGrafter"/>
</dbReference>
<dbReference type="AlphaFoldDB" id="A0A059Y9J6"/>
<dbReference type="GeneID" id="31508171"/>
<dbReference type="PATRIC" id="fig|1316930.3.peg.783"/>
<keyword evidence="2" id="KW-0444">Lipid biosynthesis</keyword>
<name>A0A059Y9J6_MYCBV</name>
<protein>
    <submittedName>
        <fullName evidence="7">1-acyl-sn-glycerol-3-phosphate acyltransferase</fullName>
    </submittedName>
</protein>
<dbReference type="EMBL" id="CP005933">
    <property type="protein sequence ID" value="AIA34337.1"/>
    <property type="molecule type" value="Genomic_DNA"/>
</dbReference>
<dbReference type="SUPFAM" id="SSF69593">
    <property type="entry name" value="Glycerol-3-phosphate (1)-acyltransferase"/>
    <property type="match status" value="1"/>
</dbReference>
<dbReference type="KEGG" id="mbq:K668_03835"/>
<evidence type="ECO:0000313" key="7">
    <source>
        <dbReference type="EMBL" id="AIA34337.1"/>
    </source>
</evidence>
<dbReference type="Proteomes" id="UP000027182">
    <property type="component" value="Chromosome"/>
</dbReference>
<keyword evidence="3 7" id="KW-0808">Transferase</keyword>
<evidence type="ECO:0000313" key="8">
    <source>
        <dbReference type="Proteomes" id="UP000027182"/>
    </source>
</evidence>
<evidence type="ECO:0000256" key="1">
    <source>
        <dbReference type="ARBA" id="ARBA00005189"/>
    </source>
</evidence>
<dbReference type="Pfam" id="PF01553">
    <property type="entry name" value="Acyltransferase"/>
    <property type="match status" value="1"/>
</dbReference>
<evidence type="ECO:0000256" key="5">
    <source>
        <dbReference type="ARBA" id="ARBA00023315"/>
    </source>
</evidence>
<evidence type="ECO:0000256" key="4">
    <source>
        <dbReference type="ARBA" id="ARBA00023098"/>
    </source>
</evidence>
<gene>
    <name evidence="7" type="ORF">K668_03835</name>
</gene>
<dbReference type="CDD" id="cd07989">
    <property type="entry name" value="LPLAT_AGPAT-like"/>
    <property type="match status" value="1"/>
</dbReference>
<dbReference type="HOGENOM" id="CLU_027938_6_1_14"/>
<keyword evidence="4" id="KW-0443">Lipid metabolism</keyword>
<dbReference type="InterPro" id="IPR002123">
    <property type="entry name" value="Plipid/glycerol_acylTrfase"/>
</dbReference>
<dbReference type="GO" id="GO:0006654">
    <property type="term" value="P:phosphatidic acid biosynthetic process"/>
    <property type="evidence" value="ECO:0007669"/>
    <property type="project" value="TreeGrafter"/>
</dbReference>
<reference evidence="7 8" key="1">
    <citation type="submission" date="2013-04" db="EMBL/GenBank/DDBJ databases">
        <authorList>
            <person name="Lin L."/>
            <person name="Zeng Z."/>
            <person name="Xie J."/>
            <person name="Luo L."/>
            <person name="Yang Z."/>
            <person name="Liang W."/>
            <person name="Lin H."/>
            <person name="Dong C."/>
            <person name="Sun Y."/>
        </authorList>
    </citation>
    <scope>NUCLEOTIDE SEQUENCE [LARGE SCALE GENOMIC DNA]</scope>
    <source>
        <strain evidence="7 8">CQ-W70</strain>
    </source>
</reference>